<feature type="signal peptide" evidence="1">
    <location>
        <begin position="1"/>
        <end position="22"/>
    </location>
</feature>
<name>A0ABW4SC75_9BACL</name>
<accession>A0ABW4SC75</accession>
<sequence>MKKTVIPYFLSLMLMASLIIHTTSENDDENPKPTEFPSAFII</sequence>
<dbReference type="Proteomes" id="UP001597218">
    <property type="component" value="Unassembled WGS sequence"/>
</dbReference>
<feature type="chain" id="PRO_5047187452" description="Cyclic lactone autoinducer peptide" evidence="1">
    <location>
        <begin position="23"/>
        <end position="42"/>
    </location>
</feature>
<evidence type="ECO:0000256" key="1">
    <source>
        <dbReference type="SAM" id="SignalP"/>
    </source>
</evidence>
<evidence type="ECO:0000313" key="3">
    <source>
        <dbReference type="Proteomes" id="UP001597218"/>
    </source>
</evidence>
<reference evidence="3" key="1">
    <citation type="journal article" date="2019" name="Int. J. Syst. Evol. Microbiol.">
        <title>The Global Catalogue of Microorganisms (GCM) 10K type strain sequencing project: providing services to taxonomists for standard genome sequencing and annotation.</title>
        <authorList>
            <consortium name="The Broad Institute Genomics Platform"/>
            <consortium name="The Broad Institute Genome Sequencing Center for Infectious Disease"/>
            <person name="Wu L."/>
            <person name="Ma J."/>
        </authorList>
    </citation>
    <scope>NUCLEOTIDE SEQUENCE [LARGE SCALE GENOMIC DNA]</scope>
    <source>
        <strain evidence="3">CGMCC 4.7177</strain>
    </source>
</reference>
<evidence type="ECO:0008006" key="4">
    <source>
        <dbReference type="Google" id="ProtNLM"/>
    </source>
</evidence>
<keyword evidence="1" id="KW-0732">Signal</keyword>
<comment type="caution">
    <text evidence="2">The sequence shown here is derived from an EMBL/GenBank/DDBJ whole genome shotgun (WGS) entry which is preliminary data.</text>
</comment>
<dbReference type="EMBL" id="JBHUGI010000002">
    <property type="protein sequence ID" value="MFD1926509.1"/>
    <property type="molecule type" value="Genomic_DNA"/>
</dbReference>
<proteinExistence type="predicted"/>
<gene>
    <name evidence="2" type="ORF">ACFSFY_00280</name>
</gene>
<protein>
    <recommendedName>
        <fullName evidence="4">Cyclic lactone autoinducer peptide</fullName>
    </recommendedName>
</protein>
<organism evidence="2 3">
    <name type="scientific">Sporosarcina siberiensis</name>
    <dbReference type="NCBI Taxonomy" id="1365606"/>
    <lineage>
        <taxon>Bacteria</taxon>
        <taxon>Bacillati</taxon>
        <taxon>Bacillota</taxon>
        <taxon>Bacilli</taxon>
        <taxon>Bacillales</taxon>
        <taxon>Caryophanaceae</taxon>
        <taxon>Sporosarcina</taxon>
    </lineage>
</organism>
<keyword evidence="3" id="KW-1185">Reference proteome</keyword>
<dbReference type="RefSeq" id="WP_381535168.1">
    <property type="nucleotide sequence ID" value="NZ_JBHUGI010000002.1"/>
</dbReference>
<evidence type="ECO:0000313" key="2">
    <source>
        <dbReference type="EMBL" id="MFD1926509.1"/>
    </source>
</evidence>